<proteinExistence type="predicted"/>
<dbReference type="EMBL" id="CP000628">
    <property type="protein sequence ID" value="ACM27657.1"/>
    <property type="molecule type" value="Genomic_DNA"/>
</dbReference>
<dbReference type="KEGG" id="ara:Arad_3791"/>
<evidence type="ECO:0000313" key="1">
    <source>
        <dbReference type="EMBL" id="ACM27657.1"/>
    </source>
</evidence>
<evidence type="ECO:0000313" key="2">
    <source>
        <dbReference type="Proteomes" id="UP000001600"/>
    </source>
</evidence>
<dbReference type="Proteomes" id="UP000001600">
    <property type="component" value="Chromosome 1"/>
</dbReference>
<accession>B9J9Q6</accession>
<dbReference type="STRING" id="311403.Arad_3791"/>
<organism evidence="1 2">
    <name type="scientific">Rhizobium rhizogenes (strain K84 / ATCC BAA-868)</name>
    <name type="common">Agrobacterium radiobacter</name>
    <dbReference type="NCBI Taxonomy" id="311403"/>
    <lineage>
        <taxon>Bacteria</taxon>
        <taxon>Pseudomonadati</taxon>
        <taxon>Pseudomonadota</taxon>
        <taxon>Alphaproteobacteria</taxon>
        <taxon>Hyphomicrobiales</taxon>
        <taxon>Rhizobiaceae</taxon>
        <taxon>Rhizobium/Agrobacterium group</taxon>
        <taxon>Rhizobium</taxon>
    </lineage>
</organism>
<name>B9J9Q6_RHIR8</name>
<dbReference type="AlphaFoldDB" id="B9J9Q6"/>
<protein>
    <submittedName>
        <fullName evidence="1">Uncharacterized protein</fullName>
    </submittedName>
</protein>
<sequence>MKTYDQQNPTAGIVRPSIVPPAPWIRRRPNCRIELT</sequence>
<reference evidence="1 2" key="1">
    <citation type="journal article" date="2009" name="J. Bacteriol.">
        <title>Genome sequences of three Agrobacterium biovars help elucidate the evolution of multichromosome genomes in bacteria.</title>
        <authorList>
            <person name="Slater S.C."/>
            <person name="Goldman B.S."/>
            <person name="Goodner B."/>
            <person name="Setubal J.C."/>
            <person name="Farrand S.K."/>
            <person name="Nester E.W."/>
            <person name="Burr T.J."/>
            <person name="Banta L."/>
            <person name="Dickerman A.W."/>
            <person name="Paulsen I."/>
            <person name="Otten L."/>
            <person name="Suen G."/>
            <person name="Welch R."/>
            <person name="Almeida N.F."/>
            <person name="Arnold F."/>
            <person name="Burton O.T."/>
            <person name="Du Z."/>
            <person name="Ewing A."/>
            <person name="Godsy E."/>
            <person name="Heisel S."/>
            <person name="Houmiel K.L."/>
            <person name="Jhaveri J."/>
            <person name="Lu J."/>
            <person name="Miller N.M."/>
            <person name="Norton S."/>
            <person name="Chen Q."/>
            <person name="Phoolcharoen W."/>
            <person name="Ohlin V."/>
            <person name="Ondrusek D."/>
            <person name="Pride N."/>
            <person name="Stricklin S.L."/>
            <person name="Sun J."/>
            <person name="Wheeler C."/>
            <person name="Wilson L."/>
            <person name="Zhu H."/>
            <person name="Wood D.W."/>
        </authorList>
    </citation>
    <scope>NUCLEOTIDE SEQUENCE [LARGE SCALE GENOMIC DNA]</scope>
    <source>
        <strain evidence="2">K84 / ATCC BAA-868</strain>
    </source>
</reference>
<gene>
    <name evidence="1" type="ordered locus">Arad_3791</name>
</gene>
<dbReference type="HOGENOM" id="CLU_3354135_0_0_5"/>